<feature type="transmembrane region" description="Helical" evidence="9">
    <location>
        <begin position="479"/>
        <end position="498"/>
    </location>
</feature>
<evidence type="ECO:0000256" key="4">
    <source>
        <dbReference type="ARBA" id="ARBA00017435"/>
    </source>
</evidence>
<gene>
    <name evidence="11" type="ORF">GCM10022393_08540</name>
</gene>
<evidence type="ECO:0000256" key="2">
    <source>
        <dbReference type="ARBA" id="ARBA00004128"/>
    </source>
</evidence>
<evidence type="ECO:0000256" key="5">
    <source>
        <dbReference type="ARBA" id="ARBA00022554"/>
    </source>
</evidence>
<proteinExistence type="inferred from homology"/>
<feature type="domain" description="Peptidase M28" evidence="10">
    <location>
        <begin position="100"/>
        <end position="290"/>
    </location>
</feature>
<evidence type="ECO:0000259" key="10">
    <source>
        <dbReference type="Pfam" id="PF04389"/>
    </source>
</evidence>
<keyword evidence="9" id="KW-0472">Membrane</keyword>
<sequence>MKNKLSVPTFIFILGFIWYTFYSSMPQQISGSDTPTQEFSTIRALEHVKKIATAPHYIGSYAHEDTKNYIIDQLKKIGLSPEIQEGFAVSDRGSMSKPQNIIAKIKGTTKGKALLLLSHYDSSPHSSYGASDAGSGVATILEGVRAFLAQNKTPKNDIIICITDGEELGLNGAGLFVSEHPWAKDIGLVLNFEARGSGGTSYMLMETNSKNGKLIEEFSRANPTYPVTNSLAYSIYKLLPNDTDLTVFRKQGNISGYNFAFIDDFFDYHSANDTWDNLDLNTLQHQGSYLMPLLNYFSNSDITNLTSKEDFIYFNSPVFNIIKYPFSWIFPLLVMAILLYIGLIIYGGATYRITFAAVKRGFFSCSLSYIIASILGFCLWKIIFFIFPHYNDILHGFPYNGYYYIAATVFLSVATFFIIYRKMDAEKQLPAIMIAPLLFWIVICGAAAFFLPGASYFIIPVFFSLLSLFVLIRQKKPYSLLMVLLSLPSIYILTPFITNFPVALGIRAIFLSSLLTVLLCSFLLPVLGFYKHKKILGITAFILAFLCLLIAHFKAGFNDERQKPNSLVYIMNNDENKAYWASYDYTLDHWSRNYINPTANLRESWGQNALESAYSNLFQYINEAPVKQFTSVTVETTFDSIQGNIRHLDICIRPQRAINRMDLFLQKSFNFETLRANGVTPTDKMHTDGKIYNVFTKRHDNRLLTYHIRNKEPLELNMQFHKDSVPELVIYESSYDLLTHDLFSIPERSPAMIPKPFFINDAIMTKKTIRLVYQEKKTDSTTMTLVTPPETTTTANE</sequence>
<evidence type="ECO:0000256" key="1">
    <source>
        <dbReference type="ARBA" id="ARBA00003273"/>
    </source>
</evidence>
<dbReference type="RefSeq" id="WP_344925065.1">
    <property type="nucleotide sequence ID" value="NZ_BAABCW010000002.1"/>
</dbReference>
<feature type="transmembrane region" description="Helical" evidence="9">
    <location>
        <begin position="367"/>
        <end position="390"/>
    </location>
</feature>
<organism evidence="11 12">
    <name type="scientific">Aquimarina addita</name>
    <dbReference type="NCBI Taxonomy" id="870485"/>
    <lineage>
        <taxon>Bacteria</taxon>
        <taxon>Pseudomonadati</taxon>
        <taxon>Bacteroidota</taxon>
        <taxon>Flavobacteriia</taxon>
        <taxon>Flavobacteriales</taxon>
        <taxon>Flavobacteriaceae</taxon>
        <taxon>Aquimarina</taxon>
    </lineage>
</organism>
<feature type="transmembrane region" description="Helical" evidence="9">
    <location>
        <begin position="535"/>
        <end position="553"/>
    </location>
</feature>
<name>A0ABP7XC31_9FLAO</name>
<dbReference type="Gene3D" id="3.40.630.10">
    <property type="entry name" value="Zn peptidases"/>
    <property type="match status" value="1"/>
</dbReference>
<reference evidence="12" key="1">
    <citation type="journal article" date="2019" name="Int. J. Syst. Evol. Microbiol.">
        <title>The Global Catalogue of Microorganisms (GCM) 10K type strain sequencing project: providing services to taxonomists for standard genome sequencing and annotation.</title>
        <authorList>
            <consortium name="The Broad Institute Genomics Platform"/>
            <consortium name="The Broad Institute Genome Sequencing Center for Infectious Disease"/>
            <person name="Wu L."/>
            <person name="Ma J."/>
        </authorList>
    </citation>
    <scope>NUCLEOTIDE SEQUENCE [LARGE SCALE GENOMIC DNA]</scope>
    <source>
        <strain evidence="12">JCM 17106</strain>
    </source>
</reference>
<dbReference type="EMBL" id="BAABCW010000002">
    <property type="protein sequence ID" value="GAA4111097.1"/>
    <property type="molecule type" value="Genomic_DNA"/>
</dbReference>
<feature type="transmembrane region" description="Helical" evidence="9">
    <location>
        <begin position="7"/>
        <end position="25"/>
    </location>
</feature>
<keyword evidence="7" id="KW-0325">Glycoprotein</keyword>
<evidence type="ECO:0000256" key="6">
    <source>
        <dbReference type="ARBA" id="ARBA00022989"/>
    </source>
</evidence>
<evidence type="ECO:0000256" key="9">
    <source>
        <dbReference type="SAM" id="Phobius"/>
    </source>
</evidence>
<comment type="caution">
    <text evidence="11">The sequence shown here is derived from an EMBL/GenBank/DDBJ whole genome shotgun (WGS) entry which is preliminary data.</text>
</comment>
<evidence type="ECO:0000256" key="3">
    <source>
        <dbReference type="ARBA" id="ARBA00010918"/>
    </source>
</evidence>
<evidence type="ECO:0000313" key="11">
    <source>
        <dbReference type="EMBL" id="GAA4111097.1"/>
    </source>
</evidence>
<dbReference type="PANTHER" id="PTHR12147:SF58">
    <property type="entry name" value="VACUOLAR MEMBRANE PROTEASE"/>
    <property type="match status" value="1"/>
</dbReference>
<evidence type="ECO:0000256" key="7">
    <source>
        <dbReference type="ARBA" id="ARBA00023180"/>
    </source>
</evidence>
<feature type="transmembrane region" description="Helical" evidence="9">
    <location>
        <begin position="456"/>
        <end position="472"/>
    </location>
</feature>
<feature type="transmembrane region" description="Helical" evidence="9">
    <location>
        <begin position="402"/>
        <end position="420"/>
    </location>
</feature>
<keyword evidence="12" id="KW-1185">Reference proteome</keyword>
<evidence type="ECO:0000256" key="8">
    <source>
        <dbReference type="ARBA" id="ARBA00031512"/>
    </source>
</evidence>
<dbReference type="Proteomes" id="UP001500459">
    <property type="component" value="Unassembled WGS sequence"/>
</dbReference>
<feature type="transmembrane region" description="Helical" evidence="9">
    <location>
        <begin position="504"/>
        <end position="528"/>
    </location>
</feature>
<comment type="function">
    <text evidence="1">May be involved in vacuolar sorting and osmoregulation.</text>
</comment>
<comment type="subcellular location">
    <subcellularLocation>
        <location evidence="2">Vacuole membrane</location>
        <topology evidence="2">Multi-pass membrane protein</topology>
    </subcellularLocation>
</comment>
<feature type="transmembrane region" description="Helical" evidence="9">
    <location>
        <begin position="326"/>
        <end position="346"/>
    </location>
</feature>
<dbReference type="SUPFAM" id="SSF53187">
    <property type="entry name" value="Zn-dependent exopeptidases"/>
    <property type="match status" value="1"/>
</dbReference>
<dbReference type="Pfam" id="PF04389">
    <property type="entry name" value="Peptidase_M28"/>
    <property type="match status" value="1"/>
</dbReference>
<dbReference type="InterPro" id="IPR045175">
    <property type="entry name" value="M28_fam"/>
</dbReference>
<dbReference type="PANTHER" id="PTHR12147">
    <property type="entry name" value="METALLOPEPTIDASE M28 FAMILY MEMBER"/>
    <property type="match status" value="1"/>
</dbReference>
<keyword evidence="9" id="KW-0812">Transmembrane</keyword>
<protein>
    <recommendedName>
        <fullName evidence="4">Vacuolar membrane protease</fullName>
    </recommendedName>
    <alternativeName>
        <fullName evidence="8">FXNA-related family protease 1</fullName>
    </alternativeName>
</protein>
<evidence type="ECO:0000313" key="12">
    <source>
        <dbReference type="Proteomes" id="UP001500459"/>
    </source>
</evidence>
<feature type="transmembrane region" description="Helical" evidence="9">
    <location>
        <begin position="432"/>
        <end position="450"/>
    </location>
</feature>
<accession>A0ABP7XC31</accession>
<keyword evidence="5" id="KW-0926">Vacuole</keyword>
<dbReference type="InterPro" id="IPR007484">
    <property type="entry name" value="Peptidase_M28"/>
</dbReference>
<keyword evidence="6 9" id="KW-1133">Transmembrane helix</keyword>
<comment type="similarity">
    <text evidence="3">Belongs to the peptidase M28 family.</text>
</comment>